<dbReference type="EMBL" id="UINC01001383">
    <property type="protein sequence ID" value="SUZ79373.1"/>
    <property type="molecule type" value="Genomic_DNA"/>
</dbReference>
<evidence type="ECO:0000256" key="3">
    <source>
        <dbReference type="ARBA" id="ARBA00022692"/>
    </source>
</evidence>
<feature type="transmembrane region" description="Helical" evidence="6">
    <location>
        <begin position="179"/>
        <end position="199"/>
    </location>
</feature>
<feature type="domain" description="Major facilitator superfamily (MFS) profile" evidence="7">
    <location>
        <begin position="228"/>
        <end position="428"/>
    </location>
</feature>
<evidence type="ECO:0000256" key="4">
    <source>
        <dbReference type="ARBA" id="ARBA00022989"/>
    </source>
</evidence>
<feature type="transmembrane region" description="Helical" evidence="6">
    <location>
        <begin position="367"/>
        <end position="387"/>
    </location>
</feature>
<dbReference type="AlphaFoldDB" id="A0A381QPC7"/>
<feature type="transmembrane region" description="Helical" evidence="6">
    <location>
        <begin position="228"/>
        <end position="245"/>
    </location>
</feature>
<dbReference type="Pfam" id="PF11700">
    <property type="entry name" value="ATG22"/>
    <property type="match status" value="2"/>
</dbReference>
<sequence length="428" mass="47405">VKKSIYSWALYDWANSAFATTVMAGFFPIFFAQYWSNPEDLSISTFYLGLGNSVASIIVVLLAPILGAIADRGTYKKRFLVFFAFLGILMTAGLALISQGMWQIALLTYVIATVGFSGANIFYDSLLPAVSNKDNVDYVSGLGYALGYIGGGILIVINFLMITYPSFFGFADSVEGIKWSFISVALWWAIFSIPILLFVKEPKYHKAETSLQTIKSGFKQLKNTFNEIRHLKVVFTFLIAYWLYIDGVDTTVRMAADFGITLGFDSTTIMGALVLVQFIAFFATLFYVKFADKIGIKNAIYFAIAAYMVIILSGYFVTEAWHFYVIAGMIGCFQGGIQTLSRSLYARIIPENKSAQFFGFFNMWGKFAAVIGPLLMGSVTLILSNIIDDQVLSARIGLQSIMILFILGALVLSKVNVSEGEKIAKEYL</sequence>
<feature type="non-terminal residue" evidence="8">
    <location>
        <position position="1"/>
    </location>
</feature>
<keyword evidence="2" id="KW-0813">Transport</keyword>
<accession>A0A381QPC7</accession>
<comment type="subcellular location">
    <subcellularLocation>
        <location evidence="1">Endomembrane system</location>
        <topology evidence="1">Multi-pass membrane protein</topology>
    </subcellularLocation>
</comment>
<dbReference type="PANTHER" id="PTHR23519">
    <property type="entry name" value="AUTOPHAGY-RELATED PROTEIN 22"/>
    <property type="match status" value="1"/>
</dbReference>
<dbReference type="SUPFAM" id="SSF103473">
    <property type="entry name" value="MFS general substrate transporter"/>
    <property type="match status" value="1"/>
</dbReference>
<name>A0A381QPC7_9ZZZZ</name>
<evidence type="ECO:0000313" key="8">
    <source>
        <dbReference type="EMBL" id="SUZ79373.1"/>
    </source>
</evidence>
<feature type="transmembrane region" description="Helical" evidence="6">
    <location>
        <begin position="323"/>
        <end position="346"/>
    </location>
</feature>
<feature type="transmembrane region" description="Helical" evidence="6">
    <location>
        <begin position="269"/>
        <end position="288"/>
    </location>
</feature>
<feature type="transmembrane region" description="Helical" evidence="6">
    <location>
        <begin position="12"/>
        <end position="34"/>
    </location>
</feature>
<gene>
    <name evidence="8" type="ORF">METZ01_LOCUS32227</name>
</gene>
<evidence type="ECO:0000256" key="5">
    <source>
        <dbReference type="ARBA" id="ARBA00023136"/>
    </source>
</evidence>
<dbReference type="CDD" id="cd17482">
    <property type="entry name" value="MFS_YxiO_like"/>
    <property type="match status" value="1"/>
</dbReference>
<dbReference type="PANTHER" id="PTHR23519:SF1">
    <property type="entry name" value="AUTOPHAGY-RELATED PROTEIN 22"/>
    <property type="match status" value="1"/>
</dbReference>
<feature type="transmembrane region" description="Helical" evidence="6">
    <location>
        <begin position="300"/>
        <end position="317"/>
    </location>
</feature>
<proteinExistence type="predicted"/>
<dbReference type="InterPro" id="IPR036259">
    <property type="entry name" value="MFS_trans_sf"/>
</dbReference>
<evidence type="ECO:0000256" key="1">
    <source>
        <dbReference type="ARBA" id="ARBA00004127"/>
    </source>
</evidence>
<dbReference type="GO" id="GO:0022857">
    <property type="term" value="F:transmembrane transporter activity"/>
    <property type="evidence" value="ECO:0007669"/>
    <property type="project" value="InterPro"/>
</dbReference>
<protein>
    <recommendedName>
        <fullName evidence="7">Major facilitator superfamily (MFS) profile domain-containing protein</fullName>
    </recommendedName>
</protein>
<keyword evidence="4 6" id="KW-1133">Transmembrane helix</keyword>
<feature type="transmembrane region" description="Helical" evidence="6">
    <location>
        <begin position="393"/>
        <end position="412"/>
    </location>
</feature>
<evidence type="ECO:0000259" key="7">
    <source>
        <dbReference type="PROSITE" id="PS50850"/>
    </source>
</evidence>
<dbReference type="Gene3D" id="1.20.1250.20">
    <property type="entry name" value="MFS general substrate transporter like domains"/>
    <property type="match status" value="1"/>
</dbReference>
<keyword evidence="5 6" id="KW-0472">Membrane</keyword>
<evidence type="ECO:0000256" key="2">
    <source>
        <dbReference type="ARBA" id="ARBA00022448"/>
    </source>
</evidence>
<keyword evidence="3 6" id="KW-0812">Transmembrane</keyword>
<dbReference type="PROSITE" id="PS50850">
    <property type="entry name" value="MFS"/>
    <property type="match status" value="1"/>
</dbReference>
<dbReference type="GO" id="GO:0012505">
    <property type="term" value="C:endomembrane system"/>
    <property type="evidence" value="ECO:0007669"/>
    <property type="project" value="UniProtKB-SubCell"/>
</dbReference>
<dbReference type="InterPro" id="IPR020846">
    <property type="entry name" value="MFS_dom"/>
</dbReference>
<feature type="transmembrane region" description="Helical" evidence="6">
    <location>
        <begin position="46"/>
        <end position="67"/>
    </location>
</feature>
<reference evidence="8" key="1">
    <citation type="submission" date="2018-05" db="EMBL/GenBank/DDBJ databases">
        <authorList>
            <person name="Lanie J.A."/>
            <person name="Ng W.-L."/>
            <person name="Kazmierczak K.M."/>
            <person name="Andrzejewski T.M."/>
            <person name="Davidsen T.M."/>
            <person name="Wayne K.J."/>
            <person name="Tettelin H."/>
            <person name="Glass J.I."/>
            <person name="Rusch D."/>
            <person name="Podicherti R."/>
            <person name="Tsui H.-C.T."/>
            <person name="Winkler M.E."/>
        </authorList>
    </citation>
    <scope>NUCLEOTIDE SEQUENCE</scope>
</reference>
<dbReference type="InterPro" id="IPR050495">
    <property type="entry name" value="ATG22/LtaA_families"/>
</dbReference>
<organism evidence="8">
    <name type="scientific">marine metagenome</name>
    <dbReference type="NCBI Taxonomy" id="408172"/>
    <lineage>
        <taxon>unclassified sequences</taxon>
        <taxon>metagenomes</taxon>
        <taxon>ecological metagenomes</taxon>
    </lineage>
</organism>
<feature type="transmembrane region" description="Helical" evidence="6">
    <location>
        <begin position="79"/>
        <end position="98"/>
    </location>
</feature>
<evidence type="ECO:0000256" key="6">
    <source>
        <dbReference type="SAM" id="Phobius"/>
    </source>
</evidence>
<feature type="transmembrane region" description="Helical" evidence="6">
    <location>
        <begin position="144"/>
        <end position="167"/>
    </location>
</feature>
<feature type="transmembrane region" description="Helical" evidence="6">
    <location>
        <begin position="104"/>
        <end position="123"/>
    </location>
</feature>
<dbReference type="InterPro" id="IPR024671">
    <property type="entry name" value="Atg22-like"/>
</dbReference>